<gene>
    <name evidence="1" type="ORF">BJ138DRAFT_1158059</name>
</gene>
<reference evidence="1" key="1">
    <citation type="journal article" date="2021" name="New Phytol.">
        <title>Evolutionary innovations through gain and loss of genes in the ectomycorrhizal Boletales.</title>
        <authorList>
            <person name="Wu G."/>
            <person name="Miyauchi S."/>
            <person name="Morin E."/>
            <person name="Kuo A."/>
            <person name="Drula E."/>
            <person name="Varga T."/>
            <person name="Kohler A."/>
            <person name="Feng B."/>
            <person name="Cao Y."/>
            <person name="Lipzen A."/>
            <person name="Daum C."/>
            <person name="Hundley H."/>
            <person name="Pangilinan J."/>
            <person name="Johnson J."/>
            <person name="Barry K."/>
            <person name="LaButti K."/>
            <person name="Ng V."/>
            <person name="Ahrendt S."/>
            <person name="Min B."/>
            <person name="Choi I.G."/>
            <person name="Park H."/>
            <person name="Plett J.M."/>
            <person name="Magnuson J."/>
            <person name="Spatafora J.W."/>
            <person name="Nagy L.G."/>
            <person name="Henrissat B."/>
            <person name="Grigoriev I.V."/>
            <person name="Yang Z.L."/>
            <person name="Xu J."/>
            <person name="Martin F.M."/>
        </authorList>
    </citation>
    <scope>NUCLEOTIDE SEQUENCE</scope>
    <source>
        <strain evidence="1">ATCC 28755</strain>
    </source>
</reference>
<comment type="caution">
    <text evidence="1">The sequence shown here is derived from an EMBL/GenBank/DDBJ whole genome shotgun (WGS) entry which is preliminary data.</text>
</comment>
<dbReference type="Proteomes" id="UP000790377">
    <property type="component" value="Unassembled WGS sequence"/>
</dbReference>
<dbReference type="EMBL" id="MU267833">
    <property type="protein sequence ID" value="KAH7908273.1"/>
    <property type="molecule type" value="Genomic_DNA"/>
</dbReference>
<evidence type="ECO:0000313" key="1">
    <source>
        <dbReference type="EMBL" id="KAH7908273.1"/>
    </source>
</evidence>
<keyword evidence="2" id="KW-1185">Reference proteome</keyword>
<evidence type="ECO:0000313" key="2">
    <source>
        <dbReference type="Proteomes" id="UP000790377"/>
    </source>
</evidence>
<organism evidence="1 2">
    <name type="scientific">Hygrophoropsis aurantiaca</name>
    <dbReference type="NCBI Taxonomy" id="72124"/>
    <lineage>
        <taxon>Eukaryota</taxon>
        <taxon>Fungi</taxon>
        <taxon>Dikarya</taxon>
        <taxon>Basidiomycota</taxon>
        <taxon>Agaricomycotina</taxon>
        <taxon>Agaricomycetes</taxon>
        <taxon>Agaricomycetidae</taxon>
        <taxon>Boletales</taxon>
        <taxon>Coniophorineae</taxon>
        <taxon>Hygrophoropsidaceae</taxon>
        <taxon>Hygrophoropsis</taxon>
    </lineage>
</organism>
<accession>A0ACB8A5A9</accession>
<protein>
    <submittedName>
        <fullName evidence="1">Uncharacterized protein</fullName>
    </submittedName>
</protein>
<proteinExistence type="predicted"/>
<name>A0ACB8A5A9_9AGAM</name>
<sequence length="197" mass="19136">MPASGVPTSGAASQSAGGASQSTGGASQSTGGASTPMASGSMAPQSSGLPASLSTTANFPSLSGYPICVSQCLAIAASAANCSSIILADCYCTNSTFADTIVSCTARECYTNIQQSEKIAQQYCDLATNATSLTFPTPPPSPALSSVSSVSIVTGPESTAANAGVVSAPVLDAKQANALLIGVVTALLGSFIGAALI</sequence>